<dbReference type="AlphaFoldDB" id="A0A239TDZ8"/>
<protein>
    <recommendedName>
        <fullName evidence="3">DUF4432 domain-containing protein</fullName>
    </recommendedName>
</protein>
<evidence type="ECO:0000313" key="2">
    <source>
        <dbReference type="Proteomes" id="UP000215383"/>
    </source>
</evidence>
<dbReference type="Proteomes" id="UP000215383">
    <property type="component" value="Chromosome 1"/>
</dbReference>
<dbReference type="CDD" id="cd09269">
    <property type="entry name" value="deoxyribose_mutarotase"/>
    <property type="match status" value="1"/>
</dbReference>
<evidence type="ECO:0008006" key="3">
    <source>
        <dbReference type="Google" id="ProtNLM"/>
    </source>
</evidence>
<evidence type="ECO:0000313" key="1">
    <source>
        <dbReference type="EMBL" id="SNU95113.1"/>
    </source>
</evidence>
<dbReference type="GO" id="GO:0030246">
    <property type="term" value="F:carbohydrate binding"/>
    <property type="evidence" value="ECO:0007669"/>
    <property type="project" value="InterPro"/>
</dbReference>
<dbReference type="GO" id="GO:0003824">
    <property type="term" value="F:catalytic activity"/>
    <property type="evidence" value="ECO:0007669"/>
    <property type="project" value="InterPro"/>
</dbReference>
<gene>
    <name evidence="1" type="ORF">SAMEA4364220_00322</name>
</gene>
<dbReference type="GeneID" id="78506359"/>
<dbReference type="GO" id="GO:0005975">
    <property type="term" value="P:carbohydrate metabolic process"/>
    <property type="evidence" value="ECO:0007669"/>
    <property type="project" value="InterPro"/>
</dbReference>
<dbReference type="RefSeq" id="WP_027890643.1">
    <property type="nucleotide sequence ID" value="NZ_CASFMS010000030.1"/>
</dbReference>
<proteinExistence type="predicted"/>
<sequence length="341" mass="39203">MVKTEIFLKREYFSETATSFLQNDEFKVKLFRYPSGVEAIELTNSRGKIVVLPYMGQIIWRAEFEGIDLTMKNMFSQPRRTHNMLDTYGCFAFHSGILASGCPSSEDTHPMHGEFCCADMDKVWLEIDEDSVTIWGEYEYCQGFGFRYIARPHVCLKAKDSKMTIGMQVKNTTSIEMPLQYICHINYAYVDKGELFANIPDSAFKLRESIPSHIKPSKDWFVYTDELKKMQANGQTLTKLGNPELYNTEIVFLADDIDEYTDFVNAQIRSPQGYTFETTFSTEQFKHAIRWIMYNGDQQVSSFIIPATSRPEGFLAAKKAGHLIMLKPNETKYFSVTTGLK</sequence>
<accession>A0A239TDZ8</accession>
<dbReference type="EMBL" id="LT906446">
    <property type="protein sequence ID" value="SNU95113.1"/>
    <property type="molecule type" value="Genomic_DNA"/>
</dbReference>
<organism evidence="1 2">
    <name type="scientific">Megamonas hypermegale</name>
    <dbReference type="NCBI Taxonomy" id="158847"/>
    <lineage>
        <taxon>Bacteria</taxon>
        <taxon>Bacillati</taxon>
        <taxon>Bacillota</taxon>
        <taxon>Negativicutes</taxon>
        <taxon>Selenomonadales</taxon>
        <taxon>Selenomonadaceae</taxon>
        <taxon>Megamonas</taxon>
    </lineage>
</organism>
<dbReference type="InterPro" id="IPR011013">
    <property type="entry name" value="Gal_mutarotase_sf_dom"/>
</dbReference>
<reference evidence="1 2" key="1">
    <citation type="submission" date="2017-06" db="EMBL/GenBank/DDBJ databases">
        <authorList>
            <consortium name="Pathogen Informatics"/>
        </authorList>
    </citation>
    <scope>NUCLEOTIDE SEQUENCE [LARGE SCALE GENOMIC DNA]</scope>
    <source>
        <strain evidence="1 2">NCTC10570</strain>
    </source>
</reference>
<name>A0A239TDZ8_9FIRM</name>
<dbReference type="InterPro" id="IPR014718">
    <property type="entry name" value="GH-type_carb-bd"/>
</dbReference>
<dbReference type="Gene3D" id="2.70.98.10">
    <property type="match status" value="1"/>
</dbReference>
<dbReference type="SUPFAM" id="SSF74650">
    <property type="entry name" value="Galactose mutarotase-like"/>
    <property type="match status" value="1"/>
</dbReference>
<keyword evidence="2" id="KW-1185">Reference proteome</keyword>
<dbReference type="OrthoDB" id="146552at2"/>
<dbReference type="eggNOG" id="COG2017">
    <property type="taxonomic scope" value="Bacteria"/>
</dbReference>